<gene>
    <name evidence="3" type="ORF">WJU16_11320</name>
</gene>
<dbReference type="EMBL" id="CP149822">
    <property type="protein sequence ID" value="WZN43617.1"/>
    <property type="molecule type" value="Genomic_DNA"/>
</dbReference>
<dbReference type="InterPro" id="IPR004629">
    <property type="entry name" value="WecG_TagA_CpsF"/>
</dbReference>
<dbReference type="Pfam" id="PF03808">
    <property type="entry name" value="Glyco_tran_WecG"/>
    <property type="match status" value="1"/>
</dbReference>
<proteinExistence type="predicted"/>
<evidence type="ECO:0000256" key="1">
    <source>
        <dbReference type="ARBA" id="ARBA00022676"/>
    </source>
</evidence>
<name>A0ABZ2YW49_9BACT</name>
<dbReference type="CDD" id="cd06533">
    <property type="entry name" value="Glyco_transf_WecG_TagA"/>
    <property type="match status" value="1"/>
</dbReference>
<keyword evidence="4" id="KW-1185">Reference proteome</keyword>
<dbReference type="PANTHER" id="PTHR34136:SF1">
    <property type="entry name" value="UDP-N-ACETYL-D-MANNOSAMINURONIC ACID TRANSFERASE"/>
    <property type="match status" value="1"/>
</dbReference>
<keyword evidence="2" id="KW-0808">Transferase</keyword>
<accession>A0ABZ2YW49</accession>
<dbReference type="RefSeq" id="WP_341838422.1">
    <property type="nucleotide sequence ID" value="NZ_CP149822.1"/>
</dbReference>
<dbReference type="Proteomes" id="UP001485459">
    <property type="component" value="Chromosome"/>
</dbReference>
<evidence type="ECO:0000313" key="4">
    <source>
        <dbReference type="Proteomes" id="UP001485459"/>
    </source>
</evidence>
<evidence type="ECO:0000256" key="2">
    <source>
        <dbReference type="ARBA" id="ARBA00022679"/>
    </source>
</evidence>
<sequence length="240" mass="27411">MEVKKISLLNKTIFLFRNKKHVTEYLATNDRGILISLNVEAMASKDPEFTRIINQHIGYIDGVGLLLPLRLKGHVSLQKIPGVELWQEVIRSFPNKKVFMIGATEQVICTVADKFKRDFPNPLLGYRNGFFPSAEDMAQLREEITDLRPDIVLIALGQPRQEKLAEELMALNPALYICIGGSFDIYAGIKNRAPRLLIAIGAEWAYRLYKEPWRFTRIFKSLNVIPRMILAKKRNITVTG</sequence>
<dbReference type="PANTHER" id="PTHR34136">
    <property type="match status" value="1"/>
</dbReference>
<keyword evidence="1" id="KW-0328">Glycosyltransferase</keyword>
<reference evidence="4" key="1">
    <citation type="submission" date="2024-03" db="EMBL/GenBank/DDBJ databases">
        <title>Chitinophaga horti sp. nov., isolated from garden soil.</title>
        <authorList>
            <person name="Lee D.S."/>
            <person name="Han D.M."/>
            <person name="Baek J.H."/>
            <person name="Choi D.G."/>
            <person name="Jeon J.H."/>
            <person name="Jeon C.O."/>
        </authorList>
    </citation>
    <scope>NUCLEOTIDE SEQUENCE [LARGE SCALE GENOMIC DNA]</scope>
    <source>
        <strain evidence="4">GPA1</strain>
    </source>
</reference>
<evidence type="ECO:0000313" key="3">
    <source>
        <dbReference type="EMBL" id="WZN43617.1"/>
    </source>
</evidence>
<organism evidence="3 4">
    <name type="scientific">Chitinophaga pollutisoli</name>
    <dbReference type="NCBI Taxonomy" id="3133966"/>
    <lineage>
        <taxon>Bacteria</taxon>
        <taxon>Pseudomonadati</taxon>
        <taxon>Bacteroidota</taxon>
        <taxon>Chitinophagia</taxon>
        <taxon>Chitinophagales</taxon>
        <taxon>Chitinophagaceae</taxon>
        <taxon>Chitinophaga</taxon>
    </lineage>
</organism>
<protein>
    <submittedName>
        <fullName evidence="3">WecB/TagA/CpsF family glycosyltransferase</fullName>
    </submittedName>
</protein>
<dbReference type="NCBIfam" id="TIGR00696">
    <property type="entry name" value="wecG_tagA_cpsF"/>
    <property type="match status" value="1"/>
</dbReference>